<dbReference type="InterPro" id="IPR008858">
    <property type="entry name" value="TROVE_dom"/>
</dbReference>
<sequence length="524" mass="57391">MSKFNTARAPAATSPVRGEATPSTVTHQGGAGYARDTKSELFLLAVANMVGEHTFYESADTRDTRYAELVRKSTLDDPQWTARFLRWLRTAANLRTASLVGAAEFAKARRDAGLDGMSRQVVADVLQRADEPGELLAYWTSVHGRAVPKPVKRGIADAAARLYDERSFVKWDSAAHAFRFADVLELTHPAGGGELFKHILDERHGRGNAIPDSLATLRARAELMSQDVDRRRALFGRTDAADVLRAAGMTWESVAGWLQGPLDARVWEALIPSMGYMALLRNLRNFDEAGVSDAVAQRVAERLASPVQVAKSRQLPMRFLAAYRAAPSLRWAWALERAIAHALANVPVLRGRTLILVDTSASMNDRFSKDGSLMRWDAAAVFGLALGRRCAKADVVSFSDGYWDRGQGTKVFKLRRGGSLLADVERWKSGGFFIGGGTDTAGAVKKHFAKHDRVVILTDEQAAYGDVGQALPAHVPLYTWNLAGYRAGHAPSGGAHRHTFGGLTDQAFRMIPLIERGRNADWPF</sequence>
<feature type="domain" description="TROVE" evidence="8">
    <location>
        <begin position="24"/>
        <end position="351"/>
    </location>
</feature>
<dbReference type="SUPFAM" id="SSF53300">
    <property type="entry name" value="vWA-like"/>
    <property type="match status" value="1"/>
</dbReference>
<dbReference type="RefSeq" id="WP_043786503.1">
    <property type="nucleotide sequence ID" value="NZ_JMQI01000064.1"/>
</dbReference>
<dbReference type="GO" id="GO:1990904">
    <property type="term" value="C:ribonucleoprotein complex"/>
    <property type="evidence" value="ECO:0007669"/>
    <property type="project" value="UniProtKB-KW"/>
</dbReference>
<dbReference type="OrthoDB" id="208855at2"/>
<dbReference type="InterPro" id="IPR037214">
    <property type="entry name" value="TROVE_dom_sf"/>
</dbReference>
<keyword evidence="4" id="KW-0479">Metal-binding</keyword>
<dbReference type="GO" id="GO:0046872">
    <property type="term" value="F:metal ion binding"/>
    <property type="evidence" value="ECO:0007669"/>
    <property type="project" value="UniProtKB-KW"/>
</dbReference>
<dbReference type="PROSITE" id="PS50988">
    <property type="entry name" value="TROVE"/>
    <property type="match status" value="1"/>
</dbReference>
<comment type="similarity">
    <text evidence="2">Belongs to the Ro 60 kDa family.</text>
</comment>
<protein>
    <submittedName>
        <fullName evidence="9">RNA-binding protein</fullName>
    </submittedName>
</protein>
<reference evidence="9 10" key="1">
    <citation type="submission" date="2014-05" db="EMBL/GenBank/DDBJ databases">
        <title>Draft genome sequence of Amycolatopsis rifamycinica DSM 46095.</title>
        <authorList>
            <person name="Lal R."/>
            <person name="Saxena A."/>
            <person name="Kumari R."/>
            <person name="Mukherjee U."/>
            <person name="Singh P."/>
            <person name="Sangwan N."/>
            <person name="Mahato N.K."/>
        </authorList>
    </citation>
    <scope>NUCLEOTIDE SEQUENCE [LARGE SCALE GENOMIC DNA]</scope>
    <source>
        <strain evidence="9 10">DSM 46095</strain>
    </source>
</reference>
<keyword evidence="5" id="KW-0694">RNA-binding</keyword>
<dbReference type="PANTHER" id="PTHR14202">
    <property type="entry name" value="60 KDA RIBONUCLEOPROTEIN SSA/RO"/>
    <property type="match status" value="1"/>
</dbReference>
<dbReference type="STRING" id="287986.DV20_31510"/>
<dbReference type="PANTHER" id="PTHR14202:SF0">
    <property type="entry name" value="RNA-BINDING PROTEIN RO60"/>
    <property type="match status" value="1"/>
</dbReference>
<comment type="caution">
    <text evidence="9">The sequence shown here is derived from an EMBL/GenBank/DDBJ whole genome shotgun (WGS) entry which is preliminary data.</text>
</comment>
<feature type="region of interest" description="Disordered" evidence="7">
    <location>
        <begin position="1"/>
        <end position="32"/>
    </location>
</feature>
<organism evidence="9 10">
    <name type="scientific">Amycolatopsis rifamycinica</name>
    <dbReference type="NCBI Taxonomy" id="287986"/>
    <lineage>
        <taxon>Bacteria</taxon>
        <taxon>Bacillati</taxon>
        <taxon>Actinomycetota</taxon>
        <taxon>Actinomycetes</taxon>
        <taxon>Pseudonocardiales</taxon>
        <taxon>Pseudonocardiaceae</taxon>
        <taxon>Amycolatopsis</taxon>
    </lineage>
</organism>
<evidence type="ECO:0000256" key="6">
    <source>
        <dbReference type="ARBA" id="ARBA00023274"/>
    </source>
</evidence>
<proteinExistence type="inferred from homology"/>
<keyword evidence="3" id="KW-0963">Cytoplasm</keyword>
<dbReference type="eggNOG" id="COG2304">
    <property type="taxonomic scope" value="Bacteria"/>
</dbReference>
<comment type="subcellular location">
    <subcellularLocation>
        <location evidence="1">Cytoplasm</location>
    </subcellularLocation>
</comment>
<dbReference type="AlphaFoldDB" id="A0A066TU31"/>
<evidence type="ECO:0000313" key="10">
    <source>
        <dbReference type="Proteomes" id="UP000027345"/>
    </source>
</evidence>
<dbReference type="Pfam" id="PF05731">
    <property type="entry name" value="TROVE"/>
    <property type="match status" value="1"/>
</dbReference>
<dbReference type="Proteomes" id="UP000027345">
    <property type="component" value="Unassembled WGS sequence"/>
</dbReference>
<dbReference type="EMBL" id="JMQI01000064">
    <property type="protein sequence ID" value="KDN18370.1"/>
    <property type="molecule type" value="Genomic_DNA"/>
</dbReference>
<dbReference type="Gene3D" id="3.40.50.410">
    <property type="entry name" value="von Willebrand factor, type A domain"/>
    <property type="match status" value="1"/>
</dbReference>
<accession>A0A066TU31</accession>
<evidence type="ECO:0000259" key="8">
    <source>
        <dbReference type="PROSITE" id="PS50988"/>
    </source>
</evidence>
<dbReference type="GO" id="GO:0003723">
    <property type="term" value="F:RNA binding"/>
    <property type="evidence" value="ECO:0007669"/>
    <property type="project" value="UniProtKB-KW"/>
</dbReference>
<evidence type="ECO:0000256" key="2">
    <source>
        <dbReference type="ARBA" id="ARBA00007814"/>
    </source>
</evidence>
<evidence type="ECO:0000256" key="5">
    <source>
        <dbReference type="ARBA" id="ARBA00022884"/>
    </source>
</evidence>
<evidence type="ECO:0000256" key="7">
    <source>
        <dbReference type="SAM" id="MobiDB-lite"/>
    </source>
</evidence>
<dbReference type="SUPFAM" id="SSF140864">
    <property type="entry name" value="TROVE domain-like"/>
    <property type="match status" value="1"/>
</dbReference>
<dbReference type="GO" id="GO:0005737">
    <property type="term" value="C:cytoplasm"/>
    <property type="evidence" value="ECO:0007669"/>
    <property type="project" value="UniProtKB-SubCell"/>
</dbReference>
<dbReference type="InterPro" id="IPR040322">
    <property type="entry name" value="TROVE2"/>
</dbReference>
<evidence type="ECO:0000256" key="1">
    <source>
        <dbReference type="ARBA" id="ARBA00004496"/>
    </source>
</evidence>
<dbReference type="InterPro" id="IPR036465">
    <property type="entry name" value="vWFA_dom_sf"/>
</dbReference>
<name>A0A066TU31_9PSEU</name>
<evidence type="ECO:0000256" key="4">
    <source>
        <dbReference type="ARBA" id="ARBA00022723"/>
    </source>
</evidence>
<gene>
    <name evidence="9" type="ORF">DV20_31510</name>
</gene>
<keyword evidence="6" id="KW-0687">Ribonucleoprotein</keyword>
<evidence type="ECO:0000256" key="3">
    <source>
        <dbReference type="ARBA" id="ARBA00022490"/>
    </source>
</evidence>
<evidence type="ECO:0000313" key="9">
    <source>
        <dbReference type="EMBL" id="KDN18370.1"/>
    </source>
</evidence>
<keyword evidence="10" id="KW-1185">Reference proteome</keyword>